<dbReference type="EMBL" id="JAYFSI010000011">
    <property type="protein sequence ID" value="MEA5365025.1"/>
    <property type="molecule type" value="Genomic_DNA"/>
</dbReference>
<dbReference type="SUPFAM" id="SSF50475">
    <property type="entry name" value="FMN-binding split barrel"/>
    <property type="match status" value="1"/>
</dbReference>
<dbReference type="Proteomes" id="UP001304298">
    <property type="component" value="Unassembled WGS sequence"/>
</dbReference>
<organism evidence="1 2">
    <name type="scientific">Amycolatopsis heterodermiae</name>
    <dbReference type="NCBI Taxonomy" id="3110235"/>
    <lineage>
        <taxon>Bacteria</taxon>
        <taxon>Bacillati</taxon>
        <taxon>Actinomycetota</taxon>
        <taxon>Actinomycetes</taxon>
        <taxon>Pseudonocardiales</taxon>
        <taxon>Pseudonocardiaceae</taxon>
        <taxon>Amycolatopsis</taxon>
    </lineage>
</organism>
<dbReference type="InterPro" id="IPR012349">
    <property type="entry name" value="Split_barrel_FMN-bd"/>
</dbReference>
<name>A0ABU5RFH6_9PSEU</name>
<dbReference type="InterPro" id="IPR024747">
    <property type="entry name" value="Pyridox_Oxase-rel"/>
</dbReference>
<dbReference type="RefSeq" id="WP_323333235.1">
    <property type="nucleotide sequence ID" value="NZ_JAYFSI010000011.1"/>
</dbReference>
<evidence type="ECO:0000313" key="1">
    <source>
        <dbReference type="EMBL" id="MEA5365025.1"/>
    </source>
</evidence>
<reference evidence="1 2" key="1">
    <citation type="submission" date="2023-12" db="EMBL/GenBank/DDBJ databases">
        <title>Amycolatopsis sp. V23-08.</title>
        <authorList>
            <person name="Somphong A."/>
        </authorList>
    </citation>
    <scope>NUCLEOTIDE SEQUENCE [LARGE SCALE GENOMIC DNA]</scope>
    <source>
        <strain evidence="1 2">V23-08</strain>
    </source>
</reference>
<evidence type="ECO:0000313" key="2">
    <source>
        <dbReference type="Proteomes" id="UP001304298"/>
    </source>
</evidence>
<sequence>MADDVGFGLLLDRAQCLALLRTASLGRVIFTHRAMPAVRPVRFTVVGDAVVFAVPDGSPLYAGARGAVVAFEADEFADDLGAGWFVSLLGRAGEFRDASAAEIACLCPCPSQAGRRFLQIPVETITGHRMVCAAE</sequence>
<proteinExistence type="predicted"/>
<protein>
    <submittedName>
        <fullName evidence="1">Pyridoxamine 5'-phosphate oxidase family protein</fullName>
    </submittedName>
</protein>
<dbReference type="Pfam" id="PF12900">
    <property type="entry name" value="Pyridox_ox_2"/>
    <property type="match status" value="1"/>
</dbReference>
<gene>
    <name evidence="1" type="ORF">VA596_36210</name>
</gene>
<comment type="caution">
    <text evidence="1">The sequence shown here is derived from an EMBL/GenBank/DDBJ whole genome shotgun (WGS) entry which is preliminary data.</text>
</comment>
<dbReference type="Gene3D" id="2.30.110.10">
    <property type="entry name" value="Electron Transport, Fmn-binding Protein, Chain A"/>
    <property type="match status" value="1"/>
</dbReference>
<accession>A0ABU5RFH6</accession>
<keyword evidence="2" id="KW-1185">Reference proteome</keyword>